<comment type="subcellular location">
    <subcellularLocation>
        <location evidence="1">Nucleus</location>
    </subcellularLocation>
</comment>
<comment type="caution">
    <text evidence="10">The sequence shown here is derived from an EMBL/GenBank/DDBJ whole genome shotgun (WGS) entry which is preliminary data.</text>
</comment>
<name>A0A5A8CJB5_CAFRO</name>
<feature type="domain" description="RecA family profile 1" evidence="9">
    <location>
        <begin position="103"/>
        <end position="327"/>
    </location>
</feature>
<dbReference type="PROSITE" id="PS50162">
    <property type="entry name" value="RECA_2"/>
    <property type="match status" value="1"/>
</dbReference>
<protein>
    <recommendedName>
        <fullName evidence="7">DNA repair protein RAD51 homolog 3</fullName>
    </recommendedName>
</protein>
<evidence type="ECO:0000313" key="11">
    <source>
        <dbReference type="Proteomes" id="UP000323011"/>
    </source>
</evidence>
<proteinExistence type="predicted"/>
<accession>A0A5A8CJB5</accession>
<dbReference type="GO" id="GO:0005524">
    <property type="term" value="F:ATP binding"/>
    <property type="evidence" value="ECO:0007669"/>
    <property type="project" value="UniProtKB-KW"/>
</dbReference>
<dbReference type="GO" id="GO:0000400">
    <property type="term" value="F:four-way junction DNA binding"/>
    <property type="evidence" value="ECO:0007669"/>
    <property type="project" value="TreeGrafter"/>
</dbReference>
<dbReference type="GO" id="GO:0033063">
    <property type="term" value="C:Rad51B-Rad51C-Rad51D-XRCC2 complex"/>
    <property type="evidence" value="ECO:0007669"/>
    <property type="project" value="TreeGrafter"/>
</dbReference>
<dbReference type="CDD" id="cd19492">
    <property type="entry name" value="Rad51C"/>
    <property type="match status" value="1"/>
</dbReference>
<dbReference type="InterPro" id="IPR020588">
    <property type="entry name" value="RecA_ATP-bd"/>
</dbReference>
<sequence>MADGAIALAPISGPTRTLLVAAGFRTAHDVFAMPPSGLAKELRVDVARAADILAEVASCCPREREQHPDERPKRARMAGDQAASRLDPRLQVSALSLLEVSKKQPCIVTFCRGIDTLLGGGMPTGEVTEVVGVPGVGKTQLCTQLAVDASLPKAFGGVDGQTLYIDTEGSFTPDRCAQMANALSAHVRGMAARQSSATAAAAAAAFTTEFQMARIHVVRCTSLAEQMATILGVQGVVKAVEAGPGGGDAAASAPAGSGAAAGAAAAAAAAAAAPVRLVIVDSIAFHYRGDASSADAGQRSRQLAAQAQALHSLAATRGIAVVVVNHVTTKLGGRGDAWGSGSGGGIGAGAASEAAEAAGLLGDGSAAASAAAAAAMAGSCDSLGAGSQLAPALGDSWAHACTNRLFLYWFGKVRVARLAKSPSRPLGAAAFAVTSEGVRRPPAEGSA</sequence>
<feature type="region of interest" description="Disordered" evidence="8">
    <location>
        <begin position="61"/>
        <end position="82"/>
    </location>
</feature>
<evidence type="ECO:0000256" key="8">
    <source>
        <dbReference type="SAM" id="MobiDB-lite"/>
    </source>
</evidence>
<keyword evidence="2" id="KW-0547">Nucleotide-binding</keyword>
<dbReference type="GO" id="GO:0140664">
    <property type="term" value="F:ATP-dependent DNA damage sensor activity"/>
    <property type="evidence" value="ECO:0007669"/>
    <property type="project" value="InterPro"/>
</dbReference>
<dbReference type="SUPFAM" id="SSF52540">
    <property type="entry name" value="P-loop containing nucleoside triphosphate hydrolases"/>
    <property type="match status" value="1"/>
</dbReference>
<dbReference type="GO" id="GO:0007131">
    <property type="term" value="P:reciprocal meiotic recombination"/>
    <property type="evidence" value="ECO:0007669"/>
    <property type="project" value="TreeGrafter"/>
</dbReference>
<gene>
    <name evidence="10" type="ORF">FNF29_03646</name>
</gene>
<keyword evidence="6" id="KW-0539">Nucleus</keyword>
<keyword evidence="4" id="KW-0067">ATP-binding</keyword>
<dbReference type="PANTHER" id="PTHR46239:SF1">
    <property type="entry name" value="DNA REPAIR PROTEIN RAD51 HOMOLOG 3"/>
    <property type="match status" value="1"/>
</dbReference>
<dbReference type="OMA" id="WGHICSV"/>
<dbReference type="InterPro" id="IPR052093">
    <property type="entry name" value="HR_Repair_Mediator"/>
</dbReference>
<keyword evidence="5" id="KW-0234">DNA repair</keyword>
<keyword evidence="11" id="KW-1185">Reference proteome</keyword>
<dbReference type="Pfam" id="PF08423">
    <property type="entry name" value="Rad51"/>
    <property type="match status" value="2"/>
</dbReference>
<reference evidence="10 11" key="1">
    <citation type="submission" date="2019-07" db="EMBL/GenBank/DDBJ databases">
        <title>Genomes of Cafeteria roenbergensis.</title>
        <authorList>
            <person name="Fischer M.G."/>
            <person name="Hackl T."/>
            <person name="Roman M."/>
        </authorList>
    </citation>
    <scope>NUCLEOTIDE SEQUENCE [LARGE SCALE GENOMIC DNA]</scope>
    <source>
        <strain evidence="10 11">BVI</strain>
    </source>
</reference>
<evidence type="ECO:0000256" key="5">
    <source>
        <dbReference type="ARBA" id="ARBA00023204"/>
    </source>
</evidence>
<dbReference type="EMBL" id="VLTN01000019">
    <property type="protein sequence ID" value="KAA0152759.1"/>
    <property type="molecule type" value="Genomic_DNA"/>
</dbReference>
<dbReference type="InterPro" id="IPR013632">
    <property type="entry name" value="Rad51_C"/>
</dbReference>
<evidence type="ECO:0000256" key="3">
    <source>
        <dbReference type="ARBA" id="ARBA00022763"/>
    </source>
</evidence>
<evidence type="ECO:0000256" key="2">
    <source>
        <dbReference type="ARBA" id="ARBA00022741"/>
    </source>
</evidence>
<dbReference type="InterPro" id="IPR027417">
    <property type="entry name" value="P-loop_NTPase"/>
</dbReference>
<evidence type="ECO:0000256" key="4">
    <source>
        <dbReference type="ARBA" id="ARBA00022840"/>
    </source>
</evidence>
<evidence type="ECO:0000313" key="10">
    <source>
        <dbReference type="EMBL" id="KAA0152759.1"/>
    </source>
</evidence>
<evidence type="ECO:0000256" key="6">
    <source>
        <dbReference type="ARBA" id="ARBA00023242"/>
    </source>
</evidence>
<dbReference type="GO" id="GO:0008821">
    <property type="term" value="F:crossover junction DNA endonuclease activity"/>
    <property type="evidence" value="ECO:0007669"/>
    <property type="project" value="TreeGrafter"/>
</dbReference>
<evidence type="ECO:0000259" key="9">
    <source>
        <dbReference type="PROSITE" id="PS50162"/>
    </source>
</evidence>
<dbReference type="GO" id="GO:0033065">
    <property type="term" value="C:Rad51C-XRCC3 complex"/>
    <property type="evidence" value="ECO:0007669"/>
    <property type="project" value="TreeGrafter"/>
</dbReference>
<dbReference type="Proteomes" id="UP000323011">
    <property type="component" value="Unassembled WGS sequence"/>
</dbReference>
<keyword evidence="3" id="KW-0227">DNA damage</keyword>
<organism evidence="10 11">
    <name type="scientific">Cafeteria roenbergensis</name>
    <name type="common">Marine flagellate</name>
    <dbReference type="NCBI Taxonomy" id="33653"/>
    <lineage>
        <taxon>Eukaryota</taxon>
        <taxon>Sar</taxon>
        <taxon>Stramenopiles</taxon>
        <taxon>Bigyra</taxon>
        <taxon>Opalozoa</taxon>
        <taxon>Bicosoecida</taxon>
        <taxon>Cafeteriaceae</taxon>
        <taxon>Cafeteria</taxon>
    </lineage>
</organism>
<dbReference type="PANTHER" id="PTHR46239">
    <property type="entry name" value="DNA REPAIR PROTEIN RAD51 HOMOLOG 3 RAD51C"/>
    <property type="match status" value="1"/>
</dbReference>
<evidence type="ECO:0000256" key="7">
    <source>
        <dbReference type="ARBA" id="ARBA00040674"/>
    </source>
</evidence>
<dbReference type="GO" id="GO:0000707">
    <property type="term" value="P:meiotic DNA recombinase assembly"/>
    <property type="evidence" value="ECO:0007669"/>
    <property type="project" value="TreeGrafter"/>
</dbReference>
<evidence type="ECO:0000256" key="1">
    <source>
        <dbReference type="ARBA" id="ARBA00004123"/>
    </source>
</evidence>
<dbReference type="GO" id="GO:0005657">
    <property type="term" value="C:replication fork"/>
    <property type="evidence" value="ECO:0007669"/>
    <property type="project" value="TreeGrafter"/>
</dbReference>
<dbReference type="AlphaFoldDB" id="A0A5A8CJB5"/>
<dbReference type="Gene3D" id="3.40.50.300">
    <property type="entry name" value="P-loop containing nucleotide triphosphate hydrolases"/>
    <property type="match status" value="1"/>
</dbReference>
<feature type="compositionally biased region" description="Basic and acidic residues" evidence="8">
    <location>
        <begin position="61"/>
        <end position="72"/>
    </location>
</feature>